<evidence type="ECO:0000313" key="1">
    <source>
        <dbReference type="EMBL" id="KAF5325487.1"/>
    </source>
</evidence>
<dbReference type="Proteomes" id="UP000567179">
    <property type="component" value="Unassembled WGS sequence"/>
</dbReference>
<evidence type="ECO:0000313" key="2">
    <source>
        <dbReference type="Proteomes" id="UP000567179"/>
    </source>
</evidence>
<proteinExistence type="predicted"/>
<reference evidence="1 2" key="1">
    <citation type="journal article" date="2020" name="ISME J.">
        <title>Uncovering the hidden diversity of litter-decomposition mechanisms in mushroom-forming fungi.</title>
        <authorList>
            <person name="Floudas D."/>
            <person name="Bentzer J."/>
            <person name="Ahren D."/>
            <person name="Johansson T."/>
            <person name="Persson P."/>
            <person name="Tunlid A."/>
        </authorList>
    </citation>
    <scope>NUCLEOTIDE SEQUENCE [LARGE SCALE GENOMIC DNA]</scope>
    <source>
        <strain evidence="1 2">CBS 101986</strain>
    </source>
</reference>
<comment type="caution">
    <text evidence="1">The sequence shown here is derived from an EMBL/GenBank/DDBJ whole genome shotgun (WGS) entry which is preliminary data.</text>
</comment>
<organism evidence="1 2">
    <name type="scientific">Psilocybe cf. subviscida</name>
    <dbReference type="NCBI Taxonomy" id="2480587"/>
    <lineage>
        <taxon>Eukaryota</taxon>
        <taxon>Fungi</taxon>
        <taxon>Dikarya</taxon>
        <taxon>Basidiomycota</taxon>
        <taxon>Agaricomycotina</taxon>
        <taxon>Agaricomycetes</taxon>
        <taxon>Agaricomycetidae</taxon>
        <taxon>Agaricales</taxon>
        <taxon>Agaricineae</taxon>
        <taxon>Strophariaceae</taxon>
        <taxon>Psilocybe</taxon>
    </lineage>
</organism>
<name>A0A8H5BLE8_9AGAR</name>
<protein>
    <submittedName>
        <fullName evidence="1">Uncharacterized protein</fullName>
    </submittedName>
</protein>
<dbReference type="AlphaFoldDB" id="A0A8H5BLE8"/>
<accession>A0A8H5BLE8</accession>
<sequence length="103" mass="11467">MSRPAHGKSDCSWHFIMSKLSCANTESSLQMWLSMVTTLWAFDIGPAKDASGQEIPIAGEYSDGVISHVQSHECSITSRSSEVERIIKEAAAQTRERLSHHEY</sequence>
<gene>
    <name evidence="1" type="ORF">D9619_009915</name>
</gene>
<dbReference type="OrthoDB" id="3262760at2759"/>
<dbReference type="EMBL" id="JAACJJ010000015">
    <property type="protein sequence ID" value="KAF5325487.1"/>
    <property type="molecule type" value="Genomic_DNA"/>
</dbReference>
<keyword evidence="2" id="KW-1185">Reference proteome</keyword>